<proteinExistence type="predicted"/>
<evidence type="ECO:0000313" key="2">
    <source>
        <dbReference type="Proteomes" id="UP001229421"/>
    </source>
</evidence>
<dbReference type="AlphaFoldDB" id="A0AAD8L2U9"/>
<organism evidence="1 2">
    <name type="scientific">Tagetes erecta</name>
    <name type="common">African marigold</name>
    <dbReference type="NCBI Taxonomy" id="13708"/>
    <lineage>
        <taxon>Eukaryota</taxon>
        <taxon>Viridiplantae</taxon>
        <taxon>Streptophyta</taxon>
        <taxon>Embryophyta</taxon>
        <taxon>Tracheophyta</taxon>
        <taxon>Spermatophyta</taxon>
        <taxon>Magnoliopsida</taxon>
        <taxon>eudicotyledons</taxon>
        <taxon>Gunneridae</taxon>
        <taxon>Pentapetalae</taxon>
        <taxon>asterids</taxon>
        <taxon>campanulids</taxon>
        <taxon>Asterales</taxon>
        <taxon>Asteraceae</taxon>
        <taxon>Asteroideae</taxon>
        <taxon>Heliantheae alliance</taxon>
        <taxon>Tageteae</taxon>
        <taxon>Tagetes</taxon>
    </lineage>
</organism>
<reference evidence="1" key="1">
    <citation type="journal article" date="2023" name="bioRxiv">
        <title>Improved chromosome-level genome assembly for marigold (Tagetes erecta).</title>
        <authorList>
            <person name="Jiang F."/>
            <person name="Yuan L."/>
            <person name="Wang S."/>
            <person name="Wang H."/>
            <person name="Xu D."/>
            <person name="Wang A."/>
            <person name="Fan W."/>
        </authorList>
    </citation>
    <scope>NUCLEOTIDE SEQUENCE</scope>
    <source>
        <strain evidence="1">WSJ</strain>
        <tissue evidence="1">Leaf</tissue>
    </source>
</reference>
<gene>
    <name evidence="1" type="ORF">QVD17_08331</name>
</gene>
<comment type="caution">
    <text evidence="1">The sequence shown here is derived from an EMBL/GenBank/DDBJ whole genome shotgun (WGS) entry which is preliminary data.</text>
</comment>
<dbReference type="EMBL" id="JAUHHV010000002">
    <property type="protein sequence ID" value="KAK1431736.1"/>
    <property type="molecule type" value="Genomic_DNA"/>
</dbReference>
<evidence type="ECO:0000313" key="1">
    <source>
        <dbReference type="EMBL" id="KAK1431736.1"/>
    </source>
</evidence>
<dbReference type="Proteomes" id="UP001229421">
    <property type="component" value="Unassembled WGS sequence"/>
</dbReference>
<keyword evidence="2" id="KW-1185">Reference proteome</keyword>
<accession>A0AAD8L2U9</accession>
<protein>
    <submittedName>
        <fullName evidence="1">Uncharacterized protein</fullName>
    </submittedName>
</protein>
<sequence length="88" mass="10006">MEGNKSHALAKAWHGCITNANPCLSQISLKFLTRKHLLIVQMPPSMRNSMPWSNIRVSYTVSCVSIIQVVRRCPSLAIFQVFYARSRD</sequence>
<name>A0AAD8L2U9_TARER</name>